<proteinExistence type="predicted"/>
<evidence type="ECO:0000313" key="2">
    <source>
        <dbReference type="Proteomes" id="UP000308600"/>
    </source>
</evidence>
<sequence>MNFITEINGSASINLPSMQINAPYGTFTTIANQTSTSAVPKLELIVTGISICTQDPGDLAATHLVEIWSVVDGHCGNSPIFIGSGQEGDGPVKWNTNLKLPIQQILWLKFSRSFSTATSFVGDFYICFLDIIAFFTSNPVGEIVTYCHPSNLKMSIILDEDTLHTILSKVIHGASLLGILSKTKELVTLLDQMSPSQTNVNLLNQTEKGIYSNELYSKEVLNLLAHVNSVYFTLCEIQKVEIEHCVFESLFSVSHFLENILSRLLSHSKLVIQDQVQDDFHNASVYATWMKNILELKRELEVQTQNKLKEHQDCLDRLQHAPGRFESECLPGTRAVILSDLVQWAENGTAAMLWLSGGAGTGKTTIAATFAKRLLKAQLAGYHTCRRSSQTLESAILLVQNLCYQLAKVYQPFGVKAAQAIIADKLFSTNEYTIKDLFKILFHDPIRCLDHRIKPAVDLIFVIDALDECGSKQSRVDILIGLHHLQLSCTWIKVFFTSRPNAEISTFVEENGVMRQDLTPEQSTSDVKLFVEHRLGHISEISTKIPKLIQYTSGLFIWAQLACNYILEKFDKLLAVSQIFDGHPSQEAPVNLYHLYGIVLNDVIGSDPDNIQVYTRVMSAILLVAEAIDEQTILELTSTRAFEKHVLKQVIDRLKPILFQGQDGKYYVLHPSFRDYALRADYSKEFHITTENHMMLLDGAVNVMMRNLSFNICELETSYKLNVEVFNLSERIQTKISSALKYSAIHWSYHILHSASLDELHNTDLGKLWRSVKVLYWIEVLSFLNHVRKAILDVTQVQSLLLARLSNSGQKEQDRALYDELEDTCLFLSMFGYCISQSTPHLYVSALPMAPEKSKIARNWTIFRNRVEVLNHKEKTWSDKRNQVLTGHTSKVKSVVVTTDGSIASGAYDYDVRMWDVQTGQQLGHPLKGHTNWVTAISASPNGKYIASGSFDKTIRIWDAQTGQQVGQVLQSHKGCVTSVSFSPTGRHIASGSADEIIRIWDPQTCLQIGEALQGHAGLITSISWSPDGRYIVSGSWDTTGRIWDAKAGQQLQVLQGHTDWINSVSFSSNGRHIASGSFDKTIRIWDAYTGQPVGQVLIAHTSAVSSISFSPDGRYIVSGSWDKTLKIWNTQTGEQVGDSLRGHTDCVNSVAFSPDGRDIVSGSDDNTVRTWNAQIGQQSLQSDRHSIIHVTLFRDGKYKIESASDLSFTILCDLRSALQSGAPPISMILSPDNRHIVSGSYDKTICITDVNSHQEKTLLQGHTDGVNSVSYSPNGTCIVSGGDDQTIRIWSAETGQPLSLLLRPHASPISSVSFSPDGEYVVSGSWDETLRIWNAQTGQQVGQSLQGHTSEVKSLSFSPSGIHIVSGSLDHTVRIWDTQTGKQVGQPLWGHTSGVLSVSFSSDGRHIVSGSNDHTLRVWNAQTSQQVGQPFKGHTDGVQSVSFSLDGHYIASGSSDKTIRIWSTQTGQQVEQPLQGHTGSVRSVSFSPNGYFIASGSDDQMVRLWDAQNGQQVGQLLQGHTKAVTSVSFSSDGKHIVSGSIDCTIRIWTIQSSLPVHHSTYDSQTVAPIAPSKLFIPFLNHHPSVSFIQDGWYQEDGHKILWIPPLYRFNALSSEVLCIPPLSEKQTLFLNWSAFVQGDQWSHIQA</sequence>
<evidence type="ECO:0000313" key="1">
    <source>
        <dbReference type="EMBL" id="TFK63086.1"/>
    </source>
</evidence>
<reference evidence="1 2" key="1">
    <citation type="journal article" date="2019" name="Nat. Ecol. Evol.">
        <title>Megaphylogeny resolves global patterns of mushroom evolution.</title>
        <authorList>
            <person name="Varga T."/>
            <person name="Krizsan K."/>
            <person name="Foldi C."/>
            <person name="Dima B."/>
            <person name="Sanchez-Garcia M."/>
            <person name="Sanchez-Ramirez S."/>
            <person name="Szollosi G.J."/>
            <person name="Szarkandi J.G."/>
            <person name="Papp V."/>
            <person name="Albert L."/>
            <person name="Andreopoulos W."/>
            <person name="Angelini C."/>
            <person name="Antonin V."/>
            <person name="Barry K.W."/>
            <person name="Bougher N.L."/>
            <person name="Buchanan P."/>
            <person name="Buyck B."/>
            <person name="Bense V."/>
            <person name="Catcheside P."/>
            <person name="Chovatia M."/>
            <person name="Cooper J."/>
            <person name="Damon W."/>
            <person name="Desjardin D."/>
            <person name="Finy P."/>
            <person name="Geml J."/>
            <person name="Haridas S."/>
            <person name="Hughes K."/>
            <person name="Justo A."/>
            <person name="Karasinski D."/>
            <person name="Kautmanova I."/>
            <person name="Kiss B."/>
            <person name="Kocsube S."/>
            <person name="Kotiranta H."/>
            <person name="LaButti K.M."/>
            <person name="Lechner B.E."/>
            <person name="Liimatainen K."/>
            <person name="Lipzen A."/>
            <person name="Lukacs Z."/>
            <person name="Mihaltcheva S."/>
            <person name="Morgado L.N."/>
            <person name="Niskanen T."/>
            <person name="Noordeloos M.E."/>
            <person name="Ohm R.A."/>
            <person name="Ortiz-Santana B."/>
            <person name="Ovrebo C."/>
            <person name="Racz N."/>
            <person name="Riley R."/>
            <person name="Savchenko A."/>
            <person name="Shiryaev A."/>
            <person name="Soop K."/>
            <person name="Spirin V."/>
            <person name="Szebenyi C."/>
            <person name="Tomsovsky M."/>
            <person name="Tulloss R.E."/>
            <person name="Uehling J."/>
            <person name="Grigoriev I.V."/>
            <person name="Vagvolgyi C."/>
            <person name="Papp T."/>
            <person name="Martin F.M."/>
            <person name="Miettinen O."/>
            <person name="Hibbett D.S."/>
            <person name="Nagy L.G."/>
        </authorList>
    </citation>
    <scope>NUCLEOTIDE SEQUENCE [LARGE SCALE GENOMIC DNA]</scope>
    <source>
        <strain evidence="1 2">NL-1719</strain>
    </source>
</reference>
<dbReference type="Proteomes" id="UP000308600">
    <property type="component" value="Unassembled WGS sequence"/>
</dbReference>
<dbReference type="EMBL" id="ML208541">
    <property type="protein sequence ID" value="TFK63086.1"/>
    <property type="molecule type" value="Genomic_DNA"/>
</dbReference>
<keyword evidence="2" id="KW-1185">Reference proteome</keyword>
<organism evidence="1 2">
    <name type="scientific">Pluteus cervinus</name>
    <dbReference type="NCBI Taxonomy" id="181527"/>
    <lineage>
        <taxon>Eukaryota</taxon>
        <taxon>Fungi</taxon>
        <taxon>Dikarya</taxon>
        <taxon>Basidiomycota</taxon>
        <taxon>Agaricomycotina</taxon>
        <taxon>Agaricomycetes</taxon>
        <taxon>Agaricomycetidae</taxon>
        <taxon>Agaricales</taxon>
        <taxon>Pluteineae</taxon>
        <taxon>Pluteaceae</taxon>
        <taxon>Pluteus</taxon>
    </lineage>
</organism>
<gene>
    <name evidence="1" type="ORF">BDN72DRAFT_964156</name>
</gene>
<name>A0ACD3AC37_9AGAR</name>
<accession>A0ACD3AC37</accession>
<protein>
    <submittedName>
        <fullName evidence="1">WD40 repeat-like protein</fullName>
    </submittedName>
</protein>